<feature type="compositionally biased region" description="Basic and acidic residues" evidence="1">
    <location>
        <begin position="82"/>
        <end position="99"/>
    </location>
</feature>
<reference evidence="2" key="1">
    <citation type="submission" date="2020-05" db="UniProtKB">
        <authorList>
            <consortium name="EnsemblMetazoa"/>
        </authorList>
    </citation>
    <scope>IDENTIFICATION</scope>
    <source>
        <strain evidence="2">TTRI</strain>
    </source>
</reference>
<organism evidence="2 3">
    <name type="scientific">Glossina austeni</name>
    <name type="common">Savannah tsetse fly</name>
    <dbReference type="NCBI Taxonomy" id="7395"/>
    <lineage>
        <taxon>Eukaryota</taxon>
        <taxon>Metazoa</taxon>
        <taxon>Ecdysozoa</taxon>
        <taxon>Arthropoda</taxon>
        <taxon>Hexapoda</taxon>
        <taxon>Insecta</taxon>
        <taxon>Pterygota</taxon>
        <taxon>Neoptera</taxon>
        <taxon>Endopterygota</taxon>
        <taxon>Diptera</taxon>
        <taxon>Brachycera</taxon>
        <taxon>Muscomorpha</taxon>
        <taxon>Hippoboscoidea</taxon>
        <taxon>Glossinidae</taxon>
        <taxon>Glossina</taxon>
    </lineage>
</organism>
<name>A0A1A9VNF4_GLOAU</name>
<evidence type="ECO:0000256" key="1">
    <source>
        <dbReference type="SAM" id="MobiDB-lite"/>
    </source>
</evidence>
<accession>A0A1A9VNF4</accession>
<keyword evidence="3" id="KW-1185">Reference proteome</keyword>
<dbReference type="AlphaFoldDB" id="A0A1A9VNF4"/>
<proteinExistence type="predicted"/>
<dbReference type="VEuPathDB" id="VectorBase:GAUT042563"/>
<dbReference type="EnsemblMetazoa" id="GAUT042563-RA">
    <property type="protein sequence ID" value="GAUT042563-PA"/>
    <property type="gene ID" value="GAUT042563"/>
</dbReference>
<dbReference type="Proteomes" id="UP000078200">
    <property type="component" value="Unassembled WGS sequence"/>
</dbReference>
<evidence type="ECO:0000313" key="3">
    <source>
        <dbReference type="Proteomes" id="UP000078200"/>
    </source>
</evidence>
<sequence length="149" mass="16791">MMRITRRSWCHCCGIAGWQWNRSNQIEHGIISFISYTWVQKTATHTPDADPLFASPSLIADLASSSSSLSLDDDDDDESDSDLDRERTEPAETDRRECRPSVLLNGLAVEYDRIDSGCMLMIGAESYLRKNNEDTGETPQISENEEINT</sequence>
<feature type="region of interest" description="Disordered" evidence="1">
    <location>
        <begin position="65"/>
        <end position="99"/>
    </location>
</feature>
<evidence type="ECO:0000313" key="2">
    <source>
        <dbReference type="EnsemblMetazoa" id="GAUT042563-PA"/>
    </source>
</evidence>
<protein>
    <submittedName>
        <fullName evidence="2">Uncharacterized protein</fullName>
    </submittedName>
</protein>
<feature type="compositionally biased region" description="Acidic residues" evidence="1">
    <location>
        <begin position="71"/>
        <end position="81"/>
    </location>
</feature>